<dbReference type="PANTHER" id="PTHR12112">
    <property type="entry name" value="BNIP - RELATED"/>
    <property type="match status" value="1"/>
</dbReference>
<reference evidence="12" key="2">
    <citation type="submission" date="2022-05" db="EMBL/GenBank/DDBJ databases">
        <authorList>
            <person name="Proctor A.L."/>
            <person name="Phillips G.J."/>
            <person name="Wannemuehler M.J."/>
        </authorList>
    </citation>
    <scope>NUCLEOTIDE SEQUENCE</scope>
    <source>
        <strain evidence="12">ASF457</strain>
    </source>
</reference>
<dbReference type="PROSITE" id="PS51371">
    <property type="entry name" value="CBS"/>
    <property type="match status" value="2"/>
</dbReference>
<comment type="cofactor">
    <cofactor evidence="1">
        <name>Mn(2+)</name>
        <dbReference type="ChEBI" id="CHEBI:29035"/>
    </cofactor>
</comment>
<dbReference type="Pfam" id="PF01368">
    <property type="entry name" value="DHH"/>
    <property type="match status" value="1"/>
</dbReference>
<reference evidence="12" key="3">
    <citation type="submission" date="2022-06" db="EMBL/GenBank/DDBJ databases">
        <title>Resources to Facilitate Use of the Altered Schaedler Flora (ASF) Mouse Model to Study Microbiome Function.</title>
        <authorList>
            <person name="Proctor A."/>
            <person name="Parvinroo S."/>
            <person name="Richie T."/>
            <person name="Jia X."/>
            <person name="Lee S.T.M."/>
            <person name="Karp P.D."/>
            <person name="Paley S."/>
            <person name="Kostic A.D."/>
            <person name="Pierre J.F."/>
            <person name="Wannemuehler M.J."/>
            <person name="Phillips G.J."/>
        </authorList>
    </citation>
    <scope>NUCLEOTIDE SEQUENCE</scope>
    <source>
        <strain evidence="12">ASF457</strain>
    </source>
</reference>
<evidence type="ECO:0000256" key="8">
    <source>
        <dbReference type="ARBA" id="ARBA00047820"/>
    </source>
</evidence>
<dbReference type="Gene3D" id="3.40.1390.20">
    <property type="entry name" value="HprK N-terminal domain-like"/>
    <property type="match status" value="1"/>
</dbReference>
<dbReference type="Pfam" id="PF02833">
    <property type="entry name" value="DHHA2"/>
    <property type="match status" value="1"/>
</dbReference>
<dbReference type="SUPFAM" id="SSF75138">
    <property type="entry name" value="HprK N-terminal domain-like"/>
    <property type="match status" value="1"/>
</dbReference>
<evidence type="ECO:0000313" key="11">
    <source>
        <dbReference type="EMBL" id="USF24369.1"/>
    </source>
</evidence>
<dbReference type="EMBL" id="CP097562">
    <property type="protein sequence ID" value="USF24369.1"/>
    <property type="molecule type" value="Genomic_DNA"/>
</dbReference>
<evidence type="ECO:0000256" key="5">
    <source>
        <dbReference type="ARBA" id="ARBA00022801"/>
    </source>
</evidence>
<reference evidence="12" key="1">
    <citation type="journal article" date="2014" name="Genome Announc.">
        <title>Draft genome sequences of the altered schaedler flora, a defined bacterial community from gnotobiotic mice.</title>
        <authorList>
            <person name="Wannemuehler M.J."/>
            <person name="Overstreet A.M."/>
            <person name="Ward D.V."/>
            <person name="Phillips G.J."/>
        </authorList>
    </citation>
    <scope>NUCLEOTIDE SEQUENCE</scope>
    <source>
        <strain evidence="12">ASF457</strain>
    </source>
</reference>
<dbReference type="NCBIfam" id="NF011443">
    <property type="entry name" value="PRK14869.1-5"/>
    <property type="match status" value="1"/>
</dbReference>
<dbReference type="GO" id="GO:0005737">
    <property type="term" value="C:cytoplasm"/>
    <property type="evidence" value="ECO:0007669"/>
    <property type="project" value="InterPro"/>
</dbReference>
<evidence type="ECO:0000256" key="9">
    <source>
        <dbReference type="PROSITE-ProRule" id="PRU00703"/>
    </source>
</evidence>
<evidence type="ECO:0000313" key="12">
    <source>
        <dbReference type="EMBL" id="USF24896.1"/>
    </source>
</evidence>
<dbReference type="GO" id="GO:0046872">
    <property type="term" value="F:metal ion binding"/>
    <property type="evidence" value="ECO:0007669"/>
    <property type="project" value="UniProtKB-KW"/>
</dbReference>
<accession>V2Q7N5</accession>
<evidence type="ECO:0000256" key="3">
    <source>
        <dbReference type="ARBA" id="ARBA00012146"/>
    </source>
</evidence>
<evidence type="ECO:0000256" key="6">
    <source>
        <dbReference type="ARBA" id="ARBA00023211"/>
    </source>
</evidence>
<keyword evidence="6" id="KW-0464">Manganese</keyword>
<dbReference type="SUPFAM" id="SSF64182">
    <property type="entry name" value="DHH phosphoesterases"/>
    <property type="match status" value="1"/>
</dbReference>
<comment type="catalytic activity">
    <reaction evidence="8">
        <text>diphosphate + H2O = 2 phosphate + H(+)</text>
        <dbReference type="Rhea" id="RHEA:24576"/>
        <dbReference type="ChEBI" id="CHEBI:15377"/>
        <dbReference type="ChEBI" id="CHEBI:15378"/>
        <dbReference type="ChEBI" id="CHEBI:33019"/>
        <dbReference type="ChEBI" id="CHEBI:43474"/>
        <dbReference type="EC" id="3.6.1.1"/>
    </reaction>
</comment>
<dbReference type="InterPro" id="IPR000644">
    <property type="entry name" value="CBS_dom"/>
</dbReference>
<dbReference type="InterPro" id="IPR046342">
    <property type="entry name" value="CBS_dom_sf"/>
</dbReference>
<keyword evidence="13" id="KW-1185">Reference proteome</keyword>
<name>V2Q7N5_9BACT</name>
<dbReference type="Pfam" id="PF07085">
    <property type="entry name" value="DRTGG"/>
    <property type="match status" value="1"/>
</dbReference>
<dbReference type="EC" id="3.6.1.1" evidence="3"/>
<dbReference type="InterPro" id="IPR038763">
    <property type="entry name" value="DHH_sf"/>
</dbReference>
<dbReference type="KEGG" id="msch:N508_001455"/>
<dbReference type="Gene3D" id="3.10.310.20">
    <property type="entry name" value="DHHA2 domain"/>
    <property type="match status" value="1"/>
</dbReference>
<comment type="subunit">
    <text evidence="2">Homohexamer.</text>
</comment>
<feature type="domain" description="CBS" evidence="10">
    <location>
        <begin position="253"/>
        <end position="308"/>
    </location>
</feature>
<gene>
    <name evidence="11" type="ORF">N508_001455</name>
    <name evidence="12" type="ORF">N508_001990</name>
</gene>
<dbReference type="EMBL" id="CP097562">
    <property type="protein sequence ID" value="USF24896.1"/>
    <property type="molecule type" value="Genomic_DNA"/>
</dbReference>
<evidence type="ECO:0000256" key="1">
    <source>
        <dbReference type="ARBA" id="ARBA00001936"/>
    </source>
</evidence>
<evidence type="ECO:0000256" key="4">
    <source>
        <dbReference type="ARBA" id="ARBA00022723"/>
    </source>
</evidence>
<sequence>MNKVFICGHKNPDTDSVASAACYAYLKSQINKEYEFVPIRCGTVNDQTKFIFQKAEAALPAYMKDIYPKVIDSMTTNVVTAEENDPLSKFLRILREKNLRFIPVINKENVYEGMLGVNDVTELFLRDDRAAKPVFSLRADSLRRSLRGTVLNVGELEEFSASVVVATMAYDDFHKHVSNVSNEENTLLITGNRQDILQDAFTKKYPAVIIVGLNEEACKQLDFGNYKGWVFYSPFDSSQTIRCVEMATPIGKLLNKVEPCAPYDYIDSVAEAISKSATKSLPVVSDGKLIGVITGTDILKRKRAKLIMMDHNEATQAIDGIETAELMEIVDHHRLGTIKTSSPVTFYAKPVGSTCTLVYQLFKTYKVDIPRKYALLLLGGMLSDTVIMKSPTTTQDDINAINDLASLCEVDAKEYGVEIFSATDSLTSRSAKDIIGTDFKIFEEYGIRFGISQAETVTLTQLGEVKDKLKNELSNIKENNKLDWMMLLVTDIIKEESQLLTTGFAPAEQILGYKKLEDKLFFLPGVLSRKKQLLPEVSRILEEISK</sequence>
<evidence type="ECO:0000259" key="10">
    <source>
        <dbReference type="PROSITE" id="PS51371"/>
    </source>
</evidence>
<dbReference type="SMART" id="SM01131">
    <property type="entry name" value="DHHA2"/>
    <property type="match status" value="1"/>
</dbReference>
<dbReference type="OrthoDB" id="9766150at2"/>
<protein>
    <recommendedName>
        <fullName evidence="3">inorganic diphosphatase</fullName>
        <ecNumber evidence="3">3.6.1.1</ecNumber>
    </recommendedName>
    <alternativeName>
        <fullName evidence="7">Pyrophosphate phospho-hydrolase</fullName>
    </alternativeName>
</protein>
<dbReference type="PANTHER" id="PTHR12112:SF22">
    <property type="entry name" value="MANGANESE-DEPENDENT INORGANIC PYROPHOSPHATASE-RELATED"/>
    <property type="match status" value="1"/>
</dbReference>
<dbReference type="KEGG" id="msch:N508_001990"/>
<dbReference type="Gene3D" id="3.90.1640.10">
    <property type="entry name" value="inorganic pyrophosphatase (n-terminal core)"/>
    <property type="match status" value="2"/>
</dbReference>
<dbReference type="SUPFAM" id="SSF54631">
    <property type="entry name" value="CBS-domain pair"/>
    <property type="match status" value="1"/>
</dbReference>
<dbReference type="GO" id="GO:0004427">
    <property type="term" value="F:inorganic diphosphate phosphatase activity"/>
    <property type="evidence" value="ECO:0007669"/>
    <property type="project" value="UniProtKB-EC"/>
</dbReference>
<dbReference type="InterPro" id="IPR028979">
    <property type="entry name" value="Ser_kin/Pase_Hpr-like_N_sf"/>
</dbReference>
<dbReference type="RefSeq" id="WP_023276939.1">
    <property type="nucleotide sequence ID" value="NZ_CP097562.1"/>
</dbReference>
<dbReference type="InterPro" id="IPR004097">
    <property type="entry name" value="DHHA2"/>
</dbReference>
<dbReference type="AlphaFoldDB" id="V2Q7N5"/>
<dbReference type="eggNOG" id="COG1227">
    <property type="taxonomic scope" value="Bacteria"/>
</dbReference>
<evidence type="ECO:0000256" key="7">
    <source>
        <dbReference type="ARBA" id="ARBA00032535"/>
    </source>
</evidence>
<evidence type="ECO:0000256" key="2">
    <source>
        <dbReference type="ARBA" id="ARBA00011643"/>
    </source>
</evidence>
<keyword evidence="4" id="KW-0479">Metal-binding</keyword>
<dbReference type="SMART" id="SM00116">
    <property type="entry name" value="CBS"/>
    <property type="match status" value="2"/>
</dbReference>
<proteinExistence type="predicted"/>
<keyword evidence="9" id="KW-0129">CBS domain</keyword>
<dbReference type="InterPro" id="IPR038222">
    <property type="entry name" value="DHHA2_dom_sf"/>
</dbReference>
<dbReference type="InterPro" id="IPR010766">
    <property type="entry name" value="DRTGG"/>
</dbReference>
<feature type="domain" description="CBS" evidence="10">
    <location>
        <begin position="74"/>
        <end position="131"/>
    </location>
</feature>
<dbReference type="Proteomes" id="UP000017429">
    <property type="component" value="Chromosome"/>
</dbReference>
<evidence type="ECO:0000313" key="13">
    <source>
        <dbReference type="Proteomes" id="UP000017429"/>
    </source>
</evidence>
<organism evidence="12 13">
    <name type="scientific">Mucispirillum schaedleri ASF457</name>
    <dbReference type="NCBI Taxonomy" id="1379858"/>
    <lineage>
        <taxon>Bacteria</taxon>
        <taxon>Pseudomonadati</taxon>
        <taxon>Deferribacterota</taxon>
        <taxon>Deferribacteres</taxon>
        <taxon>Deferribacterales</taxon>
        <taxon>Mucispirillaceae</taxon>
        <taxon>Mucispirillum</taxon>
    </lineage>
</organism>
<dbReference type="Pfam" id="PF00571">
    <property type="entry name" value="CBS"/>
    <property type="match status" value="2"/>
</dbReference>
<keyword evidence="5 12" id="KW-0378">Hydrolase</keyword>
<dbReference type="InterPro" id="IPR001667">
    <property type="entry name" value="DDH_dom"/>
</dbReference>